<dbReference type="InterPro" id="IPR023408">
    <property type="entry name" value="MscS_beta-dom_sf"/>
</dbReference>
<evidence type="ECO:0000256" key="1">
    <source>
        <dbReference type="ARBA" id="ARBA00004651"/>
    </source>
</evidence>
<dbReference type="Gene3D" id="3.30.70.100">
    <property type="match status" value="1"/>
</dbReference>
<keyword evidence="4 6" id="KW-1133">Transmembrane helix</keyword>
<dbReference type="PANTHER" id="PTHR30566:SF5">
    <property type="entry name" value="MECHANOSENSITIVE ION CHANNEL PROTEIN 1, MITOCHONDRIAL-RELATED"/>
    <property type="match status" value="1"/>
</dbReference>
<keyword evidence="9" id="KW-1185">Reference proteome</keyword>
<accession>A0ABQ1LWY9</accession>
<dbReference type="InterPro" id="IPR011066">
    <property type="entry name" value="MscS_channel_C_sf"/>
</dbReference>
<dbReference type="SUPFAM" id="SSF50182">
    <property type="entry name" value="Sm-like ribonucleoproteins"/>
    <property type="match status" value="1"/>
</dbReference>
<protein>
    <submittedName>
        <fullName evidence="8">Mechanosensitive ion channel protein MscS</fullName>
    </submittedName>
</protein>
<evidence type="ECO:0000256" key="2">
    <source>
        <dbReference type="ARBA" id="ARBA00022475"/>
    </source>
</evidence>
<keyword evidence="5 6" id="KW-0472">Membrane</keyword>
<evidence type="ECO:0000313" key="8">
    <source>
        <dbReference type="EMBL" id="GGC30998.1"/>
    </source>
</evidence>
<evidence type="ECO:0000256" key="5">
    <source>
        <dbReference type="ARBA" id="ARBA00023136"/>
    </source>
</evidence>
<evidence type="ECO:0000313" key="9">
    <source>
        <dbReference type="Proteomes" id="UP000636010"/>
    </source>
</evidence>
<keyword evidence="2" id="KW-1003">Cell membrane</keyword>
<evidence type="ECO:0000256" key="6">
    <source>
        <dbReference type="SAM" id="Phobius"/>
    </source>
</evidence>
<proteinExistence type="predicted"/>
<comment type="subcellular location">
    <subcellularLocation>
        <location evidence="1">Cell membrane</location>
        <topology evidence="1">Multi-pass membrane protein</topology>
    </subcellularLocation>
</comment>
<evidence type="ECO:0000259" key="7">
    <source>
        <dbReference type="Pfam" id="PF00924"/>
    </source>
</evidence>
<feature type="transmembrane region" description="Helical" evidence="6">
    <location>
        <begin position="65"/>
        <end position="81"/>
    </location>
</feature>
<dbReference type="Proteomes" id="UP000636010">
    <property type="component" value="Unassembled WGS sequence"/>
</dbReference>
<evidence type="ECO:0000256" key="3">
    <source>
        <dbReference type="ARBA" id="ARBA00022692"/>
    </source>
</evidence>
<evidence type="ECO:0000256" key="4">
    <source>
        <dbReference type="ARBA" id="ARBA00022989"/>
    </source>
</evidence>
<feature type="domain" description="Mechanosensitive ion channel MscS" evidence="7">
    <location>
        <begin position="103"/>
        <end position="176"/>
    </location>
</feature>
<organism evidence="8 9">
    <name type="scientific">Marivirga lumbricoides</name>
    <dbReference type="NCBI Taxonomy" id="1046115"/>
    <lineage>
        <taxon>Bacteria</taxon>
        <taxon>Pseudomonadati</taxon>
        <taxon>Bacteroidota</taxon>
        <taxon>Cytophagia</taxon>
        <taxon>Cytophagales</taxon>
        <taxon>Marivirgaceae</taxon>
        <taxon>Marivirga</taxon>
    </lineage>
</organism>
<feature type="transmembrane region" description="Helical" evidence="6">
    <location>
        <begin position="87"/>
        <end position="114"/>
    </location>
</feature>
<dbReference type="InterPro" id="IPR006685">
    <property type="entry name" value="MscS_channel_2nd"/>
</dbReference>
<comment type="caution">
    <text evidence="8">The sequence shown here is derived from an EMBL/GenBank/DDBJ whole genome shotgun (WGS) entry which is preliminary data.</text>
</comment>
<dbReference type="SUPFAM" id="SSF82689">
    <property type="entry name" value="Mechanosensitive channel protein MscS (YggB), C-terminal domain"/>
    <property type="match status" value="1"/>
</dbReference>
<feature type="transmembrane region" description="Helical" evidence="6">
    <location>
        <begin position="23"/>
        <end position="45"/>
    </location>
</feature>
<dbReference type="EMBL" id="BMEC01000004">
    <property type="protein sequence ID" value="GGC30998.1"/>
    <property type="molecule type" value="Genomic_DNA"/>
</dbReference>
<dbReference type="Pfam" id="PF00924">
    <property type="entry name" value="MS_channel_2nd"/>
    <property type="match status" value="1"/>
</dbReference>
<dbReference type="Gene3D" id="2.30.30.60">
    <property type="match status" value="1"/>
</dbReference>
<dbReference type="RefSeq" id="WP_188462003.1">
    <property type="nucleotide sequence ID" value="NZ_BAABHU010000004.1"/>
</dbReference>
<dbReference type="PANTHER" id="PTHR30566">
    <property type="entry name" value="YNAI-RELATED MECHANOSENSITIVE ION CHANNEL"/>
    <property type="match status" value="1"/>
</dbReference>
<name>A0ABQ1LWY9_9BACT</name>
<gene>
    <name evidence="8" type="ORF">GCM10011506_15520</name>
</gene>
<dbReference type="InterPro" id="IPR010920">
    <property type="entry name" value="LSM_dom_sf"/>
</dbReference>
<reference evidence="9" key="1">
    <citation type="journal article" date="2019" name="Int. J. Syst. Evol. Microbiol.">
        <title>The Global Catalogue of Microorganisms (GCM) 10K type strain sequencing project: providing services to taxonomists for standard genome sequencing and annotation.</title>
        <authorList>
            <consortium name="The Broad Institute Genomics Platform"/>
            <consortium name="The Broad Institute Genome Sequencing Center for Infectious Disease"/>
            <person name="Wu L."/>
            <person name="Ma J."/>
        </authorList>
    </citation>
    <scope>NUCLEOTIDE SEQUENCE [LARGE SCALE GENOMIC DNA]</scope>
    <source>
        <strain evidence="9">CGMCC 1.10832</strain>
    </source>
</reference>
<keyword evidence="3 6" id="KW-0812">Transmembrane</keyword>
<sequence>MIKDISEYIETHWQISPAIQHKIFYSLVAILILLLVRYFALQFVFKRFHDAKHRYLWKNSIKNTYYILLILIILNIWIDRIDSLGTFLGLVSAGLAIALQVPIVNLAGWLFIMIRKPFEVGDRIEIDDNSGDVIDIRFFQFTINEIGNWVDSDQSTGRIIHIPNGKVFSQSQANYNQGFSHVWNEIAVNITFESNWKKAKSILNEIVNKHAEELSFSAKRKLVEASKKFMIFYSNLTPIIYTSVKESGVQLTIRYLSLPKQRRRTEHIIWEEILERFNQEEDISLAYPTQRIYFDGK</sequence>